<dbReference type="PANTHER" id="PTHR35174:SF3">
    <property type="entry name" value="BLL7171 PROTEIN"/>
    <property type="match status" value="1"/>
</dbReference>
<evidence type="ECO:0000313" key="3">
    <source>
        <dbReference type="EMBL" id="MER9403179.1"/>
    </source>
</evidence>
<comment type="caution">
    <text evidence="3">The sequence shown here is derived from an EMBL/GenBank/DDBJ whole genome shotgun (WGS) entry which is preliminary data.</text>
</comment>
<organism evidence="3 4">
    <name type="scientific">Mesorhizobium caraganae</name>
    <dbReference type="NCBI Taxonomy" id="483206"/>
    <lineage>
        <taxon>Bacteria</taxon>
        <taxon>Pseudomonadati</taxon>
        <taxon>Pseudomonadota</taxon>
        <taxon>Alphaproteobacteria</taxon>
        <taxon>Hyphomicrobiales</taxon>
        <taxon>Phyllobacteriaceae</taxon>
        <taxon>Mesorhizobium</taxon>
    </lineage>
</organism>
<dbReference type="SUPFAM" id="SSF54909">
    <property type="entry name" value="Dimeric alpha+beta barrel"/>
    <property type="match status" value="1"/>
</dbReference>
<sequence>MFYAILAYHVEQTIQSLTPQQDAALMHDLLEVNARLTREGKLGPAARLGATADAVTLRGPGEGTVIDGPFAETKEQLLGLYVLDCATQDEAIAAARDLRRVNPSAVYEIRPITFYLPGLTFPVTEGGDDFKAAASG</sequence>
<accession>A0ABV1YU52</accession>
<keyword evidence="4" id="KW-1185">Reference proteome</keyword>
<dbReference type="InterPro" id="IPR011008">
    <property type="entry name" value="Dimeric_a/b-barrel"/>
</dbReference>
<protein>
    <submittedName>
        <fullName evidence="3">YciI family protein</fullName>
    </submittedName>
</protein>
<proteinExistence type="inferred from homology"/>
<comment type="similarity">
    <text evidence="1">Belongs to the YciI family.</text>
</comment>
<reference evidence="3 4" key="1">
    <citation type="journal article" date="2024" name="Proc. Natl. Acad. Sci. U.S.A.">
        <title>The evolutionary genomics of adaptation to stress in wild rhizobium bacteria.</title>
        <authorList>
            <person name="Kehlet-Delgado H."/>
            <person name="Montoya A.P."/>
            <person name="Jensen K.T."/>
            <person name="Wendlandt C.E."/>
            <person name="Dexheimer C."/>
            <person name="Roberts M."/>
            <person name="Torres Martinez L."/>
            <person name="Friesen M.L."/>
            <person name="Griffitts J.S."/>
            <person name="Porter S.S."/>
        </authorList>
    </citation>
    <scope>NUCLEOTIDE SEQUENCE [LARGE SCALE GENOMIC DNA]</scope>
    <source>
        <strain evidence="3 4">M0641</strain>
    </source>
</reference>
<dbReference type="Pfam" id="PF03795">
    <property type="entry name" value="YCII"/>
    <property type="match status" value="1"/>
</dbReference>
<name>A0ABV1YU52_9HYPH</name>
<feature type="domain" description="YCII-related" evidence="2">
    <location>
        <begin position="1"/>
        <end position="113"/>
    </location>
</feature>
<gene>
    <name evidence="3" type="ORF">NKI36_03860</name>
</gene>
<dbReference type="InterPro" id="IPR005545">
    <property type="entry name" value="YCII"/>
</dbReference>
<dbReference type="EMBL" id="JAMYQB010000002">
    <property type="protein sequence ID" value="MER9403179.1"/>
    <property type="molecule type" value="Genomic_DNA"/>
</dbReference>
<dbReference type="Gene3D" id="3.30.70.1060">
    <property type="entry name" value="Dimeric alpha+beta barrel"/>
    <property type="match status" value="1"/>
</dbReference>
<dbReference type="Proteomes" id="UP001433071">
    <property type="component" value="Unassembled WGS sequence"/>
</dbReference>
<evidence type="ECO:0000259" key="2">
    <source>
        <dbReference type="Pfam" id="PF03795"/>
    </source>
</evidence>
<evidence type="ECO:0000313" key="4">
    <source>
        <dbReference type="Proteomes" id="UP001433071"/>
    </source>
</evidence>
<evidence type="ECO:0000256" key="1">
    <source>
        <dbReference type="ARBA" id="ARBA00007689"/>
    </source>
</evidence>
<dbReference type="RefSeq" id="WP_352556377.1">
    <property type="nucleotide sequence ID" value="NZ_JAMYQB010000002.1"/>
</dbReference>
<dbReference type="PANTHER" id="PTHR35174">
    <property type="entry name" value="BLL7171 PROTEIN-RELATED"/>
    <property type="match status" value="1"/>
</dbReference>